<dbReference type="NCBIfam" id="TIGR01197">
    <property type="entry name" value="nramp"/>
    <property type="match status" value="1"/>
</dbReference>
<dbReference type="AlphaFoldDB" id="A0A9P6DLS0"/>
<accession>A0A9P6DLS0</accession>
<comment type="caution">
    <text evidence="7">The sequence shown here is derived from an EMBL/GenBank/DDBJ whole genome shotgun (WGS) entry which is preliminary data.</text>
</comment>
<reference evidence="7" key="1">
    <citation type="journal article" date="2020" name="Nat. Commun.">
        <title>Large-scale genome sequencing of mycorrhizal fungi provides insights into the early evolution of symbiotic traits.</title>
        <authorList>
            <person name="Miyauchi S."/>
            <person name="Kiss E."/>
            <person name="Kuo A."/>
            <person name="Drula E."/>
            <person name="Kohler A."/>
            <person name="Sanchez-Garcia M."/>
            <person name="Morin E."/>
            <person name="Andreopoulos B."/>
            <person name="Barry K.W."/>
            <person name="Bonito G."/>
            <person name="Buee M."/>
            <person name="Carver A."/>
            <person name="Chen C."/>
            <person name="Cichocki N."/>
            <person name="Clum A."/>
            <person name="Culley D."/>
            <person name="Crous P.W."/>
            <person name="Fauchery L."/>
            <person name="Girlanda M."/>
            <person name="Hayes R.D."/>
            <person name="Keri Z."/>
            <person name="LaButti K."/>
            <person name="Lipzen A."/>
            <person name="Lombard V."/>
            <person name="Magnuson J."/>
            <person name="Maillard F."/>
            <person name="Murat C."/>
            <person name="Nolan M."/>
            <person name="Ohm R.A."/>
            <person name="Pangilinan J."/>
            <person name="Pereira M.F."/>
            <person name="Perotto S."/>
            <person name="Peter M."/>
            <person name="Pfister S."/>
            <person name="Riley R."/>
            <person name="Sitrit Y."/>
            <person name="Stielow J.B."/>
            <person name="Szollosi G."/>
            <person name="Zifcakova L."/>
            <person name="Stursova M."/>
            <person name="Spatafora J.W."/>
            <person name="Tedersoo L."/>
            <person name="Vaario L.M."/>
            <person name="Yamada A."/>
            <person name="Yan M."/>
            <person name="Wang P."/>
            <person name="Xu J."/>
            <person name="Bruns T."/>
            <person name="Baldrian P."/>
            <person name="Vilgalys R."/>
            <person name="Dunand C."/>
            <person name="Henrissat B."/>
            <person name="Grigoriev I.V."/>
            <person name="Hibbett D."/>
            <person name="Nagy L.G."/>
            <person name="Martin F.M."/>
        </authorList>
    </citation>
    <scope>NUCLEOTIDE SEQUENCE</scope>
    <source>
        <strain evidence="7">UP504</strain>
    </source>
</reference>
<dbReference type="GO" id="GO:0015086">
    <property type="term" value="F:cadmium ion transmembrane transporter activity"/>
    <property type="evidence" value="ECO:0007669"/>
    <property type="project" value="TreeGrafter"/>
</dbReference>
<evidence type="ECO:0008006" key="9">
    <source>
        <dbReference type="Google" id="ProtNLM"/>
    </source>
</evidence>
<protein>
    <recommendedName>
        <fullName evidence="9">Natural resistance-associated macrophage protein</fullName>
    </recommendedName>
</protein>
<evidence type="ECO:0000313" key="7">
    <source>
        <dbReference type="EMBL" id="KAF9507186.1"/>
    </source>
</evidence>
<dbReference type="Proteomes" id="UP000886523">
    <property type="component" value="Unassembled WGS sequence"/>
</dbReference>
<feature type="transmembrane region" description="Helical" evidence="6">
    <location>
        <begin position="148"/>
        <end position="164"/>
    </location>
</feature>
<feature type="transmembrane region" description="Helical" evidence="6">
    <location>
        <begin position="176"/>
        <end position="196"/>
    </location>
</feature>
<feature type="transmembrane region" description="Helical" evidence="6">
    <location>
        <begin position="354"/>
        <end position="380"/>
    </location>
</feature>
<dbReference type="GO" id="GO:0034755">
    <property type="term" value="P:iron ion transmembrane transport"/>
    <property type="evidence" value="ECO:0007669"/>
    <property type="project" value="TreeGrafter"/>
</dbReference>
<feature type="transmembrane region" description="Helical" evidence="6">
    <location>
        <begin position="510"/>
        <end position="535"/>
    </location>
</feature>
<dbReference type="GO" id="GO:0005384">
    <property type="term" value="F:manganese ion transmembrane transporter activity"/>
    <property type="evidence" value="ECO:0007669"/>
    <property type="project" value="TreeGrafter"/>
</dbReference>
<feature type="transmembrane region" description="Helical" evidence="6">
    <location>
        <begin position="429"/>
        <end position="448"/>
    </location>
</feature>
<feature type="region of interest" description="Disordered" evidence="5">
    <location>
        <begin position="472"/>
        <end position="500"/>
    </location>
</feature>
<dbReference type="InterPro" id="IPR001046">
    <property type="entry name" value="NRAMP_fam"/>
</dbReference>
<dbReference type="GO" id="GO:0005886">
    <property type="term" value="C:plasma membrane"/>
    <property type="evidence" value="ECO:0007669"/>
    <property type="project" value="TreeGrafter"/>
</dbReference>
<gene>
    <name evidence="7" type="ORF">BS47DRAFT_1377964</name>
</gene>
<dbReference type="PRINTS" id="PR00447">
    <property type="entry name" value="NATRESASSCMP"/>
</dbReference>
<evidence type="ECO:0000256" key="5">
    <source>
        <dbReference type="SAM" id="MobiDB-lite"/>
    </source>
</evidence>
<keyword evidence="3 6" id="KW-1133">Transmembrane helix</keyword>
<keyword evidence="2 6" id="KW-0812">Transmembrane</keyword>
<keyword evidence="4 6" id="KW-0472">Membrane</keyword>
<evidence type="ECO:0000256" key="1">
    <source>
        <dbReference type="ARBA" id="ARBA00004141"/>
    </source>
</evidence>
<dbReference type="OrthoDB" id="409173at2759"/>
<evidence type="ECO:0000256" key="6">
    <source>
        <dbReference type="SAM" id="Phobius"/>
    </source>
</evidence>
<name>A0A9P6DLS0_9AGAM</name>
<dbReference type="GO" id="GO:0030026">
    <property type="term" value="P:intracellular manganese ion homeostasis"/>
    <property type="evidence" value="ECO:0007669"/>
    <property type="project" value="TreeGrafter"/>
</dbReference>
<feature type="transmembrane region" description="Helical" evidence="6">
    <location>
        <begin position="223"/>
        <end position="246"/>
    </location>
</feature>
<feature type="transmembrane region" description="Helical" evidence="6">
    <location>
        <begin position="310"/>
        <end position="334"/>
    </location>
</feature>
<dbReference type="PANTHER" id="PTHR11706">
    <property type="entry name" value="SOLUTE CARRIER PROTEIN FAMILY 11 MEMBER"/>
    <property type="match status" value="1"/>
</dbReference>
<evidence type="ECO:0000313" key="8">
    <source>
        <dbReference type="Proteomes" id="UP000886523"/>
    </source>
</evidence>
<evidence type="ECO:0000256" key="3">
    <source>
        <dbReference type="ARBA" id="ARBA00022989"/>
    </source>
</evidence>
<proteinExistence type="predicted"/>
<evidence type="ECO:0000256" key="2">
    <source>
        <dbReference type="ARBA" id="ARBA00022692"/>
    </source>
</evidence>
<comment type="subcellular location">
    <subcellularLocation>
        <location evidence="1">Membrane</location>
        <topology evidence="1">Multi-pass membrane protein</topology>
    </subcellularLocation>
</comment>
<dbReference type="NCBIfam" id="NF037982">
    <property type="entry name" value="Nramp_1"/>
    <property type="match status" value="1"/>
</dbReference>
<keyword evidence="8" id="KW-1185">Reference proteome</keyword>
<dbReference type="EMBL" id="MU129088">
    <property type="protein sequence ID" value="KAF9507186.1"/>
    <property type="molecule type" value="Genomic_DNA"/>
</dbReference>
<evidence type="ECO:0000256" key="4">
    <source>
        <dbReference type="ARBA" id="ARBA00023136"/>
    </source>
</evidence>
<feature type="transmembrane region" description="Helical" evidence="6">
    <location>
        <begin position="401"/>
        <end position="423"/>
    </location>
</feature>
<dbReference type="PANTHER" id="PTHR11706:SF101">
    <property type="entry name" value="MANGANESE TRANSPORTER SMF1"/>
    <property type="match status" value="1"/>
</dbReference>
<organism evidence="7 8">
    <name type="scientific">Hydnum rufescens UP504</name>
    <dbReference type="NCBI Taxonomy" id="1448309"/>
    <lineage>
        <taxon>Eukaryota</taxon>
        <taxon>Fungi</taxon>
        <taxon>Dikarya</taxon>
        <taxon>Basidiomycota</taxon>
        <taxon>Agaricomycotina</taxon>
        <taxon>Agaricomycetes</taxon>
        <taxon>Cantharellales</taxon>
        <taxon>Hydnaceae</taxon>
        <taxon>Hydnum</taxon>
    </lineage>
</organism>
<dbReference type="Pfam" id="PF01566">
    <property type="entry name" value="Nramp"/>
    <property type="match status" value="3"/>
</dbReference>
<feature type="transmembrane region" description="Helical" evidence="6">
    <location>
        <begin position="109"/>
        <end position="128"/>
    </location>
</feature>
<sequence>MSSSTPTPDPADSSFVYVESMTSVSPTGVGEAILDENQSAIPVSVDPRSSGTKSRARWFWDIALARGRALLRIGKKFSFFVGPGAMVSVAYIDPGNYSTGISAGASFRYDLLCVVFIANVLAIFLQTLCLRLGTVTGRDLAQNSRERFPRWLNIIDVVIILFFYNRTGSSISRTQIFELGVASLVIGVTVCFSIELSKIQSVSVGDVFHGFLPSGTMIHGRGLYVSCGIIGATVMPHSLFLGSGLVQTRLRDYDIRHGIYIPSPYSKHTQSQSTSLVDRPTSLEIEIEEAKYRPSLAAIRNALPYSVAELVIALGTFALFINISIIVVSGATLYNTPSAENADLFSIYDLLKTQLSTGAATVFALALLMSGQSAGLVATLAGQIVSEGYLRWNITPWLRRLITRTISVIPCIIVASTFGRSGIASVLNATQVALSVILPFATAPLVYFTCRKDVMSVSDPLVETLDSVPVATTTTTTSRRRSAAPADNDGSSTVEQGRGREKKVDFSNSVFVAILAVIAWMFIAGLNSYLIVALATHKTG</sequence>